<evidence type="ECO:0000256" key="2">
    <source>
        <dbReference type="ARBA" id="ARBA00005364"/>
    </source>
</evidence>
<proteinExistence type="inferred from homology"/>
<sequence>MGITFLAAGTSIPDAMASTLVAMDGLGDMAISNIIGSNIFEIYICLGGLWFIRSITDDLDPVDIYSSGLTFTSMMLFGTVVFAFGTIHLNGWKLDKKMGVICTLCYAVVISFAIMYELNVFADVNPPPCKY</sequence>
<keyword evidence="10" id="KW-1185">Reference proteome</keyword>
<evidence type="ECO:0000256" key="4">
    <source>
        <dbReference type="ARBA" id="ARBA00022568"/>
    </source>
</evidence>
<organism evidence="10 11">
    <name type="scientific">Saccoglossus kowalevskii</name>
    <name type="common">Acorn worm</name>
    <dbReference type="NCBI Taxonomy" id="10224"/>
    <lineage>
        <taxon>Eukaryota</taxon>
        <taxon>Metazoa</taxon>
        <taxon>Hemichordata</taxon>
        <taxon>Enteropneusta</taxon>
        <taxon>Harrimaniidae</taxon>
        <taxon>Saccoglossus</taxon>
    </lineage>
</organism>
<keyword evidence="3" id="KW-0050">Antiport</keyword>
<keyword evidence="6 8" id="KW-1133">Transmembrane helix</keyword>
<evidence type="ECO:0000256" key="1">
    <source>
        <dbReference type="ARBA" id="ARBA00004141"/>
    </source>
</evidence>
<dbReference type="InterPro" id="IPR044880">
    <property type="entry name" value="NCX_ion-bd_dom_sf"/>
</dbReference>
<keyword evidence="5 8" id="KW-0812">Transmembrane</keyword>
<evidence type="ECO:0000256" key="6">
    <source>
        <dbReference type="ARBA" id="ARBA00022989"/>
    </source>
</evidence>
<evidence type="ECO:0000313" key="11">
    <source>
        <dbReference type="RefSeq" id="XP_006811280.1"/>
    </source>
</evidence>
<keyword evidence="4" id="KW-0109">Calcium transport</keyword>
<dbReference type="GeneID" id="102802443"/>
<evidence type="ECO:0000313" key="10">
    <source>
        <dbReference type="Proteomes" id="UP000694865"/>
    </source>
</evidence>
<evidence type="ECO:0000256" key="3">
    <source>
        <dbReference type="ARBA" id="ARBA00022449"/>
    </source>
</evidence>
<dbReference type="Pfam" id="PF01699">
    <property type="entry name" value="Na_Ca_ex"/>
    <property type="match status" value="1"/>
</dbReference>
<evidence type="ECO:0000256" key="5">
    <source>
        <dbReference type="ARBA" id="ARBA00022692"/>
    </source>
</evidence>
<dbReference type="InterPro" id="IPR004481">
    <property type="entry name" value="K/Na/Ca-exchanger"/>
</dbReference>
<feature type="transmembrane region" description="Helical" evidence="8">
    <location>
        <begin position="30"/>
        <end position="52"/>
    </location>
</feature>
<reference evidence="11" key="1">
    <citation type="submission" date="2025-08" db="UniProtKB">
        <authorList>
            <consortium name="RefSeq"/>
        </authorList>
    </citation>
    <scope>IDENTIFICATION</scope>
    <source>
        <tissue evidence="11">Testes</tissue>
    </source>
</reference>
<name>A0ABM0LU39_SACKO</name>
<gene>
    <name evidence="11" type="primary">LOC102802443</name>
</gene>
<dbReference type="PANTHER" id="PTHR10846:SF73">
    <property type="entry name" value="SODIUM_CALCIUM EXCHANGER MEMBRANE REGION DOMAIN-CONTAINING PROTEIN"/>
    <property type="match status" value="1"/>
</dbReference>
<comment type="subcellular location">
    <subcellularLocation>
        <location evidence="1">Membrane</location>
        <topology evidence="1">Multi-pass membrane protein</topology>
    </subcellularLocation>
</comment>
<dbReference type="PANTHER" id="PTHR10846">
    <property type="entry name" value="SODIUM/POTASSIUM/CALCIUM EXCHANGER"/>
    <property type="match status" value="1"/>
</dbReference>
<feature type="transmembrane region" description="Helical" evidence="8">
    <location>
        <begin position="64"/>
        <end position="86"/>
    </location>
</feature>
<keyword evidence="4" id="KW-0106">Calcium</keyword>
<comment type="similarity">
    <text evidence="2">Belongs to the Ca(2+):cation antiporter (CaCA) (TC 2.A.19) family. SLC24A subfamily.</text>
</comment>
<accession>A0ABM0LU39</accession>
<dbReference type="RefSeq" id="XP_006811280.1">
    <property type="nucleotide sequence ID" value="XM_006811217.1"/>
</dbReference>
<keyword evidence="4" id="KW-0813">Transport</keyword>
<dbReference type="Gene3D" id="1.20.1420.30">
    <property type="entry name" value="NCX, central ion-binding region"/>
    <property type="match status" value="1"/>
</dbReference>
<evidence type="ECO:0000256" key="8">
    <source>
        <dbReference type="SAM" id="Phobius"/>
    </source>
</evidence>
<evidence type="ECO:0000259" key="9">
    <source>
        <dbReference type="Pfam" id="PF01699"/>
    </source>
</evidence>
<protein>
    <submittedName>
        <fullName evidence="11">Probable sodium/potassium/calcium exchanger CG1090-like</fullName>
    </submittedName>
</protein>
<keyword evidence="4" id="KW-0406">Ion transport</keyword>
<keyword evidence="7 8" id="KW-0472">Membrane</keyword>
<dbReference type="Proteomes" id="UP000694865">
    <property type="component" value="Unplaced"/>
</dbReference>
<evidence type="ECO:0000256" key="7">
    <source>
        <dbReference type="ARBA" id="ARBA00023136"/>
    </source>
</evidence>
<feature type="domain" description="Sodium/calcium exchanger membrane region" evidence="9">
    <location>
        <begin position="1"/>
        <end position="114"/>
    </location>
</feature>
<dbReference type="InterPro" id="IPR004837">
    <property type="entry name" value="NaCa_Exmemb"/>
</dbReference>
<feature type="transmembrane region" description="Helical" evidence="8">
    <location>
        <begin position="98"/>
        <end position="116"/>
    </location>
</feature>